<evidence type="ECO:0000313" key="4">
    <source>
        <dbReference type="WBParaSite" id="SBAD_0001032801-mRNA-1"/>
    </source>
</evidence>
<dbReference type="SUPFAM" id="SSF52087">
    <property type="entry name" value="CRAL/TRIO domain"/>
    <property type="match status" value="1"/>
</dbReference>
<dbReference type="Proteomes" id="UP000270296">
    <property type="component" value="Unassembled WGS sequence"/>
</dbReference>
<proteinExistence type="predicted"/>
<accession>A0A183J278</accession>
<evidence type="ECO:0000313" key="3">
    <source>
        <dbReference type="Proteomes" id="UP000270296"/>
    </source>
</evidence>
<dbReference type="OrthoDB" id="1434354at2759"/>
<dbReference type="Gene3D" id="3.40.525.10">
    <property type="entry name" value="CRAL-TRIO lipid binding domain"/>
    <property type="match status" value="1"/>
</dbReference>
<reference evidence="4" key="1">
    <citation type="submission" date="2016-06" db="UniProtKB">
        <authorList>
            <consortium name="WormBaseParasite"/>
        </authorList>
    </citation>
    <scope>IDENTIFICATION</scope>
</reference>
<dbReference type="EMBL" id="UZAM01013429">
    <property type="protein sequence ID" value="VDP27824.1"/>
    <property type="molecule type" value="Genomic_DNA"/>
</dbReference>
<dbReference type="Pfam" id="PF00650">
    <property type="entry name" value="CRAL_TRIO"/>
    <property type="match status" value="1"/>
</dbReference>
<reference evidence="2 3" key="2">
    <citation type="submission" date="2018-11" db="EMBL/GenBank/DDBJ databases">
        <authorList>
            <consortium name="Pathogen Informatics"/>
        </authorList>
    </citation>
    <scope>NUCLEOTIDE SEQUENCE [LARGE SCALE GENOMIC DNA]</scope>
</reference>
<dbReference type="AlphaFoldDB" id="A0A183J278"/>
<gene>
    <name evidence="2" type="ORF">SBAD_LOCUS9976</name>
</gene>
<keyword evidence="3" id="KW-1185">Reference proteome</keyword>
<dbReference type="InterPro" id="IPR036865">
    <property type="entry name" value="CRAL-TRIO_dom_sf"/>
</dbReference>
<dbReference type="WBParaSite" id="SBAD_0001032801-mRNA-1">
    <property type="protein sequence ID" value="SBAD_0001032801-mRNA-1"/>
    <property type="gene ID" value="SBAD_0001032801"/>
</dbReference>
<sequence length="229" mass="26123">MSKCGITEEVEMNLLELKQILGDSLPADLNTDLNLKRWLNGYLLLTYAVNRRVAGLDSPSLLENVYENVYVKKLLVHLQISLKSMVVNEYDNSIVVVCLIDSVSYHDLARVVTPSEMLMYYFALTEYFFKQVLAREKATGRRSGLTFVFDVANFHVVDYVNPRSRFMQLFSLCASVIQDYYCDVLQRLCLLNCGYLLKAVLQLAKLVLVPLAFEKVSGEACDDDDLKFD</sequence>
<evidence type="ECO:0000259" key="1">
    <source>
        <dbReference type="Pfam" id="PF00650"/>
    </source>
</evidence>
<evidence type="ECO:0000313" key="2">
    <source>
        <dbReference type="EMBL" id="VDP27824.1"/>
    </source>
</evidence>
<protein>
    <submittedName>
        <fullName evidence="4">CRAL-TRIO domain-containing protein</fullName>
    </submittedName>
</protein>
<organism evidence="4">
    <name type="scientific">Soboliphyme baturini</name>
    <dbReference type="NCBI Taxonomy" id="241478"/>
    <lineage>
        <taxon>Eukaryota</taxon>
        <taxon>Metazoa</taxon>
        <taxon>Ecdysozoa</taxon>
        <taxon>Nematoda</taxon>
        <taxon>Enoplea</taxon>
        <taxon>Dorylaimia</taxon>
        <taxon>Dioctophymatida</taxon>
        <taxon>Dioctophymatoidea</taxon>
        <taxon>Soboliphymatidae</taxon>
        <taxon>Soboliphyme</taxon>
    </lineage>
</organism>
<name>A0A183J278_9BILA</name>
<feature type="domain" description="CRAL-TRIO" evidence="1">
    <location>
        <begin position="87"/>
        <end position="216"/>
    </location>
</feature>
<dbReference type="InterPro" id="IPR001251">
    <property type="entry name" value="CRAL-TRIO_dom"/>
</dbReference>